<dbReference type="Gene3D" id="1.20.1560.10">
    <property type="entry name" value="ABC transporter type 1, transmembrane domain"/>
    <property type="match status" value="1"/>
</dbReference>
<accession>A0A4Y4DTK5</accession>
<feature type="domain" description="ABC transmembrane type-1" evidence="10">
    <location>
        <begin position="13"/>
        <end position="295"/>
    </location>
</feature>
<feature type="domain" description="ABC transporter" evidence="9">
    <location>
        <begin position="328"/>
        <end position="560"/>
    </location>
</feature>
<dbReference type="GO" id="GO:0034040">
    <property type="term" value="F:ATPase-coupled lipid transmembrane transporter activity"/>
    <property type="evidence" value="ECO:0007669"/>
    <property type="project" value="TreeGrafter"/>
</dbReference>
<evidence type="ECO:0000256" key="7">
    <source>
        <dbReference type="SAM" id="Phobius"/>
    </source>
</evidence>
<dbReference type="SUPFAM" id="SSF52540">
    <property type="entry name" value="P-loop containing nucleoside triphosphate hydrolases"/>
    <property type="match status" value="1"/>
</dbReference>
<dbReference type="InterPro" id="IPR003593">
    <property type="entry name" value="AAA+_ATPase"/>
</dbReference>
<dbReference type="InterPro" id="IPR036640">
    <property type="entry name" value="ABC1_TM_sf"/>
</dbReference>
<proteinExistence type="predicted"/>
<dbReference type="GO" id="GO:0005886">
    <property type="term" value="C:plasma membrane"/>
    <property type="evidence" value="ECO:0007669"/>
    <property type="project" value="UniProtKB-SubCell"/>
</dbReference>
<evidence type="ECO:0000313" key="11">
    <source>
        <dbReference type="EMBL" id="GED07224.1"/>
    </source>
</evidence>
<dbReference type="RefSeq" id="WP_141366124.1">
    <property type="nucleotide sequence ID" value="NZ_BAAAJL010000003.1"/>
</dbReference>
<keyword evidence="12" id="KW-1185">Reference proteome</keyword>
<dbReference type="GO" id="GO:0140359">
    <property type="term" value="F:ABC-type transporter activity"/>
    <property type="evidence" value="ECO:0007669"/>
    <property type="project" value="InterPro"/>
</dbReference>
<dbReference type="PROSITE" id="PS00211">
    <property type="entry name" value="ABC_TRANSPORTER_1"/>
    <property type="match status" value="1"/>
</dbReference>
<keyword evidence="3" id="KW-0547">Nucleotide-binding</keyword>
<comment type="caution">
    <text evidence="11">The sequence shown here is derived from an EMBL/GenBank/DDBJ whole genome shotgun (WGS) entry which is preliminary data.</text>
</comment>
<keyword evidence="8" id="KW-0732">Signal</keyword>
<dbReference type="Proteomes" id="UP000316612">
    <property type="component" value="Unassembled WGS sequence"/>
</dbReference>
<feature type="transmembrane region" description="Helical" evidence="7">
    <location>
        <begin position="50"/>
        <end position="73"/>
    </location>
</feature>
<evidence type="ECO:0000259" key="9">
    <source>
        <dbReference type="PROSITE" id="PS50893"/>
    </source>
</evidence>
<dbReference type="InterPro" id="IPR039421">
    <property type="entry name" value="Type_1_exporter"/>
</dbReference>
<keyword evidence="2 7" id="KW-0812">Transmembrane</keyword>
<feature type="transmembrane region" description="Helical" evidence="7">
    <location>
        <begin position="124"/>
        <end position="147"/>
    </location>
</feature>
<dbReference type="Gene3D" id="3.40.50.300">
    <property type="entry name" value="P-loop containing nucleotide triphosphate hydrolases"/>
    <property type="match status" value="1"/>
</dbReference>
<evidence type="ECO:0000256" key="6">
    <source>
        <dbReference type="ARBA" id="ARBA00023136"/>
    </source>
</evidence>
<dbReference type="OrthoDB" id="9806127at2"/>
<evidence type="ECO:0000256" key="4">
    <source>
        <dbReference type="ARBA" id="ARBA00022840"/>
    </source>
</evidence>
<dbReference type="PROSITE" id="PS50929">
    <property type="entry name" value="ABC_TM1F"/>
    <property type="match status" value="1"/>
</dbReference>
<dbReference type="InterPro" id="IPR017871">
    <property type="entry name" value="ABC_transporter-like_CS"/>
</dbReference>
<dbReference type="SMART" id="SM00382">
    <property type="entry name" value="AAA"/>
    <property type="match status" value="1"/>
</dbReference>
<evidence type="ECO:0000256" key="8">
    <source>
        <dbReference type="SAM" id="SignalP"/>
    </source>
</evidence>
<dbReference type="Pfam" id="PF00664">
    <property type="entry name" value="ABC_membrane"/>
    <property type="match status" value="1"/>
</dbReference>
<protein>
    <submittedName>
        <fullName evidence="11">Thiol reductant ABC exporter subunit CydD</fullName>
    </submittedName>
</protein>
<dbReference type="InterPro" id="IPR027417">
    <property type="entry name" value="P-loop_NTPase"/>
</dbReference>
<feature type="transmembrane region" description="Helical" evidence="7">
    <location>
        <begin position="234"/>
        <end position="257"/>
    </location>
</feature>
<feature type="signal peptide" evidence="8">
    <location>
        <begin position="1"/>
        <end position="26"/>
    </location>
</feature>
<sequence length="578" mass="61403">MRRVFGLFSASTALVVVLSLVSAASAAGLSVLAGRAVDLLAANAPLDAGWYWGAAGELATIALCALLIPIIIARTSGYMTKHQRERLMHHYLSIGPLAVRRVGEGELVHTAMDMVDRSVKYRSAFMGPAIAAVATPLLVLLFIGMVVDPVSAGLLLIPTALVPVIVIGFQKLFSGSSGAYRRAQGILTATFLDALRSLGMLKLNGGGSWMGQRIAAASERVRQQVMKLLARNQLVLLVIDASFAVLLLSTAAALAWWRSNTGAITTGEAVCLVILSFLMLAPVNYVGSFFYIGMTGKAAEQKIAEIKSLPFHQSVANPLDVDLRARGLVLENICASYDGEHRALHKISATFPAGSRTAIIGASGSGKTTLLRVLQGQLEASEGTISDGRMGMGPATLKGKSAVVEQNAILFSLSLRENLQLAAPKASDEQMIHALQQAGLGAWLGDNPGERLEEKLGESGARLSGGQAQRLAIARALLVDRPLLLLDEPSSALDVQTEEEVLKTLRSLDSSVTVITVTHRLGLLRDYDRVIVMDEGQIIQSGQLAELLETPGYLKNAMADFQTRAHQLSGTATAGEQQ</sequence>
<organism evidence="11 12">
    <name type="scientific">Glutamicibacter uratoxydans</name>
    <name type="common">Arthrobacter uratoxydans</name>
    <dbReference type="NCBI Taxonomy" id="43667"/>
    <lineage>
        <taxon>Bacteria</taxon>
        <taxon>Bacillati</taxon>
        <taxon>Actinomycetota</taxon>
        <taxon>Actinomycetes</taxon>
        <taxon>Micrococcales</taxon>
        <taxon>Micrococcaceae</taxon>
        <taxon>Glutamicibacter</taxon>
    </lineage>
</organism>
<dbReference type="Pfam" id="PF00005">
    <property type="entry name" value="ABC_tran"/>
    <property type="match status" value="1"/>
</dbReference>
<keyword evidence="6 7" id="KW-0472">Membrane</keyword>
<dbReference type="GO" id="GO:0005524">
    <property type="term" value="F:ATP binding"/>
    <property type="evidence" value="ECO:0007669"/>
    <property type="project" value="UniProtKB-KW"/>
</dbReference>
<dbReference type="EMBL" id="BJNY01000017">
    <property type="protein sequence ID" value="GED07224.1"/>
    <property type="molecule type" value="Genomic_DNA"/>
</dbReference>
<gene>
    <name evidence="11" type="ORF">AUR04nite_27560</name>
</gene>
<dbReference type="InterPro" id="IPR003439">
    <property type="entry name" value="ABC_transporter-like_ATP-bd"/>
</dbReference>
<feature type="chain" id="PRO_5021346054" evidence="8">
    <location>
        <begin position="27"/>
        <end position="578"/>
    </location>
</feature>
<dbReference type="CDD" id="cd03228">
    <property type="entry name" value="ABCC_MRP_Like"/>
    <property type="match status" value="1"/>
</dbReference>
<evidence type="ECO:0000256" key="5">
    <source>
        <dbReference type="ARBA" id="ARBA00022989"/>
    </source>
</evidence>
<comment type="subcellular location">
    <subcellularLocation>
        <location evidence="1">Cell membrane</location>
        <topology evidence="1">Multi-pass membrane protein</topology>
    </subcellularLocation>
</comment>
<dbReference type="PANTHER" id="PTHR24221">
    <property type="entry name" value="ATP-BINDING CASSETTE SUB-FAMILY B"/>
    <property type="match status" value="1"/>
</dbReference>
<evidence type="ECO:0000256" key="3">
    <source>
        <dbReference type="ARBA" id="ARBA00022741"/>
    </source>
</evidence>
<reference evidence="11 12" key="1">
    <citation type="submission" date="2019-06" db="EMBL/GenBank/DDBJ databases">
        <title>Whole genome shotgun sequence of Glutamicibacter uratoxydans NBRC 15515.</title>
        <authorList>
            <person name="Hosoyama A."/>
            <person name="Uohara A."/>
            <person name="Ohji S."/>
            <person name="Ichikawa N."/>
        </authorList>
    </citation>
    <scope>NUCLEOTIDE SEQUENCE [LARGE SCALE GENOMIC DNA]</scope>
    <source>
        <strain evidence="11 12">NBRC 15515</strain>
    </source>
</reference>
<name>A0A4Y4DTK5_GLUUR</name>
<dbReference type="InterPro" id="IPR011527">
    <property type="entry name" value="ABC1_TM_dom"/>
</dbReference>
<dbReference type="GO" id="GO:0016887">
    <property type="term" value="F:ATP hydrolysis activity"/>
    <property type="evidence" value="ECO:0007669"/>
    <property type="project" value="InterPro"/>
</dbReference>
<dbReference type="SUPFAM" id="SSF90123">
    <property type="entry name" value="ABC transporter transmembrane region"/>
    <property type="match status" value="1"/>
</dbReference>
<keyword evidence="5 7" id="KW-1133">Transmembrane helix</keyword>
<feature type="transmembrane region" description="Helical" evidence="7">
    <location>
        <begin position="269"/>
        <end position="292"/>
    </location>
</feature>
<evidence type="ECO:0000256" key="1">
    <source>
        <dbReference type="ARBA" id="ARBA00004651"/>
    </source>
</evidence>
<evidence type="ECO:0000256" key="2">
    <source>
        <dbReference type="ARBA" id="ARBA00022692"/>
    </source>
</evidence>
<keyword evidence="4" id="KW-0067">ATP-binding</keyword>
<evidence type="ECO:0000259" key="10">
    <source>
        <dbReference type="PROSITE" id="PS50929"/>
    </source>
</evidence>
<dbReference type="PROSITE" id="PS50893">
    <property type="entry name" value="ABC_TRANSPORTER_2"/>
    <property type="match status" value="1"/>
</dbReference>
<feature type="transmembrane region" description="Helical" evidence="7">
    <location>
        <begin position="153"/>
        <end position="173"/>
    </location>
</feature>
<dbReference type="AlphaFoldDB" id="A0A4Y4DTK5"/>
<evidence type="ECO:0000313" key="12">
    <source>
        <dbReference type="Proteomes" id="UP000316612"/>
    </source>
</evidence>
<dbReference type="PANTHER" id="PTHR24221:SF614">
    <property type="entry name" value="GLUTATHIONE_L-CYSTEINE TRANSPORT SYSTEM ATP-BINDING_PERMEASE PROTEIN CYDC"/>
    <property type="match status" value="1"/>
</dbReference>